<dbReference type="InterPro" id="IPR036318">
    <property type="entry name" value="FAD-bd_PCMH-like_sf"/>
</dbReference>
<dbReference type="EMBL" id="SOCP01000003">
    <property type="protein sequence ID" value="TDV54956.1"/>
    <property type="molecule type" value="Genomic_DNA"/>
</dbReference>
<evidence type="ECO:0000256" key="3">
    <source>
        <dbReference type="ARBA" id="ARBA00023002"/>
    </source>
</evidence>
<keyword evidence="2" id="KW-0274">FAD</keyword>
<dbReference type="RefSeq" id="WP_133902080.1">
    <property type="nucleotide sequence ID" value="NZ_SOCP01000003.1"/>
</dbReference>
<proteinExistence type="predicted"/>
<gene>
    <name evidence="5" type="ORF">CLV71_103197</name>
</gene>
<dbReference type="Gene3D" id="3.30.390.50">
    <property type="entry name" value="CO dehydrogenase flavoprotein, C-terminal domain"/>
    <property type="match status" value="1"/>
</dbReference>
<dbReference type="InterPro" id="IPR002346">
    <property type="entry name" value="Mopterin_DH_FAD-bd"/>
</dbReference>
<dbReference type="SUPFAM" id="SSF55447">
    <property type="entry name" value="CO dehydrogenase flavoprotein C-terminal domain-like"/>
    <property type="match status" value="1"/>
</dbReference>
<dbReference type="PROSITE" id="PS51387">
    <property type="entry name" value="FAD_PCMH"/>
    <property type="match status" value="1"/>
</dbReference>
<protein>
    <submittedName>
        <fullName evidence="5">Carbon-monoxide dehydrogenase medium subunit</fullName>
    </submittedName>
</protein>
<evidence type="ECO:0000256" key="1">
    <source>
        <dbReference type="ARBA" id="ARBA00022630"/>
    </source>
</evidence>
<sequence length="255" mass="26942">MLSKVHLPRSAAEAADLLRDGGWLIGGGTVVMPRVNTGAVPVDRLISLRHAGLAGIHLDGKDVTVGAATTLAQVGADDRLAELHPVVRSIASPPVRNLATVGGNLLVPQPHGDLAVALLALDARIDLLSADGSRTITVGEPVRDDEIVTAIHFGLPTGAWRYRKAMRRRHNSASIVTVAAVLDGEHTRIALGGVARRPVRATAAESVLRNDPDAVEEAAEAARVGIEPFDDAYASAWYRNRVLPVHVRRALLGEA</sequence>
<dbReference type="GO" id="GO:0016491">
    <property type="term" value="F:oxidoreductase activity"/>
    <property type="evidence" value="ECO:0007669"/>
    <property type="project" value="UniProtKB-KW"/>
</dbReference>
<dbReference type="PANTHER" id="PTHR42659">
    <property type="entry name" value="XANTHINE DEHYDROGENASE SUBUNIT C-RELATED"/>
    <property type="match status" value="1"/>
</dbReference>
<dbReference type="Pfam" id="PF03450">
    <property type="entry name" value="CO_deh_flav_C"/>
    <property type="match status" value="1"/>
</dbReference>
<dbReference type="GO" id="GO:0071949">
    <property type="term" value="F:FAD binding"/>
    <property type="evidence" value="ECO:0007669"/>
    <property type="project" value="InterPro"/>
</dbReference>
<keyword evidence="3" id="KW-0560">Oxidoreductase</keyword>
<evidence type="ECO:0000313" key="6">
    <source>
        <dbReference type="Proteomes" id="UP000294927"/>
    </source>
</evidence>
<accession>A0A4R7VXS1</accession>
<feature type="domain" description="FAD-binding PCMH-type" evidence="4">
    <location>
        <begin position="1"/>
        <end position="158"/>
    </location>
</feature>
<dbReference type="InterPro" id="IPR051312">
    <property type="entry name" value="Diverse_Substr_Oxidored"/>
</dbReference>
<name>A0A4R7VXS1_9PSEU</name>
<evidence type="ECO:0000256" key="2">
    <source>
        <dbReference type="ARBA" id="ARBA00022827"/>
    </source>
</evidence>
<dbReference type="InterPro" id="IPR005107">
    <property type="entry name" value="CO_DH_flav_C"/>
</dbReference>
<evidence type="ECO:0000259" key="4">
    <source>
        <dbReference type="PROSITE" id="PS51387"/>
    </source>
</evidence>
<dbReference type="InterPro" id="IPR016166">
    <property type="entry name" value="FAD-bd_PCMH"/>
</dbReference>
<keyword evidence="1" id="KW-0285">Flavoprotein</keyword>
<evidence type="ECO:0000313" key="5">
    <source>
        <dbReference type="EMBL" id="TDV54956.1"/>
    </source>
</evidence>
<dbReference type="Pfam" id="PF00941">
    <property type="entry name" value="FAD_binding_5"/>
    <property type="match status" value="1"/>
</dbReference>
<dbReference type="Proteomes" id="UP000294927">
    <property type="component" value="Unassembled WGS sequence"/>
</dbReference>
<keyword evidence="6" id="KW-1185">Reference proteome</keyword>
<dbReference type="SMART" id="SM01092">
    <property type="entry name" value="CO_deh_flav_C"/>
    <property type="match status" value="1"/>
</dbReference>
<comment type="caution">
    <text evidence="5">The sequence shown here is derived from an EMBL/GenBank/DDBJ whole genome shotgun (WGS) entry which is preliminary data.</text>
</comment>
<dbReference type="SUPFAM" id="SSF56176">
    <property type="entry name" value="FAD-binding/transporter-associated domain-like"/>
    <property type="match status" value="1"/>
</dbReference>
<dbReference type="InterPro" id="IPR016169">
    <property type="entry name" value="FAD-bd_PCMH_sub2"/>
</dbReference>
<dbReference type="AlphaFoldDB" id="A0A4R7VXS1"/>
<dbReference type="Gene3D" id="3.30.465.10">
    <property type="match status" value="1"/>
</dbReference>
<reference evidence="5 6" key="1">
    <citation type="submission" date="2019-03" db="EMBL/GenBank/DDBJ databases">
        <title>Genomic Encyclopedia of Archaeal and Bacterial Type Strains, Phase II (KMG-II): from individual species to whole genera.</title>
        <authorList>
            <person name="Goeker M."/>
        </authorList>
    </citation>
    <scope>NUCLEOTIDE SEQUENCE [LARGE SCALE GENOMIC DNA]</scope>
    <source>
        <strain evidence="5 6">DSM 45499</strain>
    </source>
</reference>
<dbReference type="OrthoDB" id="9814706at2"/>
<dbReference type="PANTHER" id="PTHR42659:SF2">
    <property type="entry name" value="XANTHINE DEHYDROGENASE SUBUNIT C-RELATED"/>
    <property type="match status" value="1"/>
</dbReference>
<dbReference type="InterPro" id="IPR036683">
    <property type="entry name" value="CO_DH_flav_C_dom_sf"/>
</dbReference>
<organism evidence="5 6">
    <name type="scientific">Actinophytocola oryzae</name>
    <dbReference type="NCBI Taxonomy" id="502181"/>
    <lineage>
        <taxon>Bacteria</taxon>
        <taxon>Bacillati</taxon>
        <taxon>Actinomycetota</taxon>
        <taxon>Actinomycetes</taxon>
        <taxon>Pseudonocardiales</taxon>
        <taxon>Pseudonocardiaceae</taxon>
    </lineage>
</organism>